<accession>A0A9Q3H6K2</accession>
<gene>
    <name evidence="2" type="ORF">O181_032896</name>
</gene>
<dbReference type="AlphaFoldDB" id="A0A9Q3H6K2"/>
<reference evidence="2" key="1">
    <citation type="submission" date="2021-03" db="EMBL/GenBank/DDBJ databases">
        <title>Draft genome sequence of rust myrtle Austropuccinia psidii MF-1, a brazilian biotype.</title>
        <authorList>
            <person name="Quecine M.C."/>
            <person name="Pachon D.M.R."/>
            <person name="Bonatelli M.L."/>
            <person name="Correr F.H."/>
            <person name="Franceschini L.M."/>
            <person name="Leite T.F."/>
            <person name="Margarido G.R.A."/>
            <person name="Almeida C.A."/>
            <person name="Ferrarezi J.A."/>
            <person name="Labate C.A."/>
        </authorList>
    </citation>
    <scope>NUCLEOTIDE SEQUENCE</scope>
    <source>
        <strain evidence="2">MF-1</strain>
    </source>
</reference>
<dbReference type="EMBL" id="AVOT02011948">
    <property type="protein sequence ID" value="MBW0493181.1"/>
    <property type="molecule type" value="Genomic_DNA"/>
</dbReference>
<organism evidence="2 3">
    <name type="scientific">Austropuccinia psidii MF-1</name>
    <dbReference type="NCBI Taxonomy" id="1389203"/>
    <lineage>
        <taxon>Eukaryota</taxon>
        <taxon>Fungi</taxon>
        <taxon>Dikarya</taxon>
        <taxon>Basidiomycota</taxon>
        <taxon>Pucciniomycotina</taxon>
        <taxon>Pucciniomycetes</taxon>
        <taxon>Pucciniales</taxon>
        <taxon>Sphaerophragmiaceae</taxon>
        <taxon>Austropuccinia</taxon>
    </lineage>
</organism>
<comment type="caution">
    <text evidence="2">The sequence shown here is derived from an EMBL/GenBank/DDBJ whole genome shotgun (WGS) entry which is preliminary data.</text>
</comment>
<protein>
    <submittedName>
        <fullName evidence="2">Uncharacterized protein</fullName>
    </submittedName>
</protein>
<evidence type="ECO:0000256" key="1">
    <source>
        <dbReference type="SAM" id="MobiDB-lite"/>
    </source>
</evidence>
<sequence>MHWSKGPGSTPEISSKANKQSNFPCDFLLNPCGNPVESQEPLGKSKKPSFNTPSGSWVDGGKEKRTLENFAQTAFLEGNPGLSLHQNMAPKGKTVQYQEKIEYCEMSHAGSLREEIVDDEDENISSTQIETNGEPRRDNFTEHEEGTWENSESTHPQMPIA</sequence>
<keyword evidence="3" id="KW-1185">Reference proteome</keyword>
<name>A0A9Q3H6K2_9BASI</name>
<evidence type="ECO:0000313" key="3">
    <source>
        <dbReference type="Proteomes" id="UP000765509"/>
    </source>
</evidence>
<dbReference type="Proteomes" id="UP000765509">
    <property type="component" value="Unassembled WGS sequence"/>
</dbReference>
<feature type="compositionally biased region" description="Polar residues" evidence="1">
    <location>
        <begin position="11"/>
        <end position="20"/>
    </location>
</feature>
<proteinExistence type="predicted"/>
<feature type="compositionally biased region" description="Polar residues" evidence="1">
    <location>
        <begin position="148"/>
        <end position="161"/>
    </location>
</feature>
<feature type="region of interest" description="Disordered" evidence="1">
    <location>
        <begin position="118"/>
        <end position="161"/>
    </location>
</feature>
<evidence type="ECO:0000313" key="2">
    <source>
        <dbReference type="EMBL" id="MBW0493181.1"/>
    </source>
</evidence>
<feature type="compositionally biased region" description="Basic and acidic residues" evidence="1">
    <location>
        <begin position="133"/>
        <end position="146"/>
    </location>
</feature>
<feature type="region of interest" description="Disordered" evidence="1">
    <location>
        <begin position="1"/>
        <end position="20"/>
    </location>
</feature>
<feature type="region of interest" description="Disordered" evidence="1">
    <location>
        <begin position="34"/>
        <end position="62"/>
    </location>
</feature>